<dbReference type="GO" id="GO:0005852">
    <property type="term" value="C:eukaryotic translation initiation factor 3 complex"/>
    <property type="evidence" value="ECO:0007669"/>
    <property type="project" value="TreeGrafter"/>
</dbReference>
<reference evidence="3 4" key="1">
    <citation type="journal article" date="2013" name="Genome Biol.">
        <title>Genome of Acanthamoeba castellanii highlights extensive lateral gene transfer and early evolution of tyrosine kinase signaling.</title>
        <authorList>
            <person name="Clarke M."/>
            <person name="Lohan A.J."/>
            <person name="Liu B."/>
            <person name="Lagkouvardos I."/>
            <person name="Roy S."/>
            <person name="Zafar N."/>
            <person name="Bertelli C."/>
            <person name="Schilde C."/>
            <person name="Kianianmomeni A."/>
            <person name="Burglin T.R."/>
            <person name="Frech C."/>
            <person name="Turcotte B."/>
            <person name="Kopec K.O."/>
            <person name="Synnott J.M."/>
            <person name="Choo C."/>
            <person name="Paponov I."/>
            <person name="Finkler A."/>
            <person name="Soon Heng Tan C."/>
            <person name="Hutchins A.P."/>
            <person name="Weinmeier T."/>
            <person name="Rattei T."/>
            <person name="Chu J.S."/>
            <person name="Gimenez G."/>
            <person name="Irimia M."/>
            <person name="Rigden D.J."/>
            <person name="Fitzpatrick D.A."/>
            <person name="Lorenzo-Morales J."/>
            <person name="Bateman A."/>
            <person name="Chiu C.H."/>
            <person name="Tang P."/>
            <person name="Hegemann P."/>
            <person name="Fromm H."/>
            <person name="Raoult D."/>
            <person name="Greub G."/>
            <person name="Miranda-Saavedra D."/>
            <person name="Chen N."/>
            <person name="Nash P."/>
            <person name="Ginger M.L."/>
            <person name="Horn M."/>
            <person name="Schaap P."/>
            <person name="Caler L."/>
            <person name="Loftus B."/>
        </authorList>
    </citation>
    <scope>NUCLEOTIDE SEQUENCE [LARGE SCALE GENOMIC DNA]</scope>
    <source>
        <strain evidence="3 4">Neff</strain>
    </source>
</reference>
<dbReference type="EMBL" id="KB008052">
    <property type="protein sequence ID" value="ELR14471.1"/>
    <property type="molecule type" value="Genomic_DNA"/>
</dbReference>
<dbReference type="PROSITE" id="PS50250">
    <property type="entry name" value="PCI"/>
    <property type="match status" value="1"/>
</dbReference>
<name>L8GQR2_ACACF</name>
<organism evidence="3 4">
    <name type="scientific">Acanthamoeba castellanii (strain ATCC 30010 / Neff)</name>
    <dbReference type="NCBI Taxonomy" id="1257118"/>
    <lineage>
        <taxon>Eukaryota</taxon>
        <taxon>Amoebozoa</taxon>
        <taxon>Discosea</taxon>
        <taxon>Longamoebia</taxon>
        <taxon>Centramoebida</taxon>
        <taxon>Acanthamoebidae</taxon>
        <taxon>Acanthamoeba</taxon>
    </lineage>
</organism>
<dbReference type="KEGG" id="acan:ACA1_192010"/>
<keyword evidence="4" id="KW-1185">Reference proteome</keyword>
<accession>L8GQR2</accession>
<dbReference type="OMA" id="SRCSEHI"/>
<dbReference type="RefSeq" id="XP_004336484.1">
    <property type="nucleotide sequence ID" value="XM_004336436.1"/>
</dbReference>
<dbReference type="Proteomes" id="UP000011083">
    <property type="component" value="Unassembled WGS sequence"/>
</dbReference>
<dbReference type="STRING" id="1257118.L8GQR2"/>
<protein>
    <submittedName>
        <fullName evidence="3">PCI domain containing protein</fullName>
    </submittedName>
</protein>
<dbReference type="InterPro" id="IPR000717">
    <property type="entry name" value="PCI_dom"/>
</dbReference>
<dbReference type="Pfam" id="PF18005">
    <property type="entry name" value="eIF3m_C_helix"/>
    <property type="match status" value="1"/>
</dbReference>
<evidence type="ECO:0000256" key="1">
    <source>
        <dbReference type="ARBA" id="ARBA00008482"/>
    </source>
</evidence>
<dbReference type="AlphaFoldDB" id="L8GQR2"/>
<sequence length="264" mass="29274">MTSLSGYDAFLELAKRADESKNYEAAIPQLNKLPELLKHWSATKEQSRTLYLLAYRIFSGAHRQVEAYESLVRHLAMTEEASGEDTSALAVQAAVEAIRLPQVVQLDGLLGLPAIQQLATSQPQLFALLKIFAEDSLSAYTQFHQSHPGFLESVGLTHEECLRKQRVLALAGLASGREELSYAQVAQELGVEEGEVEAWVIEAVGAGVVDARLDQTRRVVLVNHVTLRTFTAEHWQQMSSRLALWKDNLVSLLEVVQQNKKLAA</sequence>
<comment type="similarity">
    <text evidence="1">Belongs to the CSN7/EIF3M family. CSN7 subfamily.</text>
</comment>
<dbReference type="OrthoDB" id="10267031at2759"/>
<dbReference type="GO" id="GO:0002183">
    <property type="term" value="P:cytoplasmic translational initiation"/>
    <property type="evidence" value="ECO:0007669"/>
    <property type="project" value="TreeGrafter"/>
</dbReference>
<evidence type="ECO:0000259" key="2">
    <source>
        <dbReference type="PROSITE" id="PS50250"/>
    </source>
</evidence>
<dbReference type="Pfam" id="PF01399">
    <property type="entry name" value="PCI"/>
    <property type="match status" value="1"/>
</dbReference>
<proteinExistence type="inferred from homology"/>
<gene>
    <name evidence="3" type="ORF">ACA1_192010</name>
</gene>
<dbReference type="InterPro" id="IPR040750">
    <property type="entry name" value="eIF3m_C_helix"/>
</dbReference>
<dbReference type="PANTHER" id="PTHR15350">
    <property type="entry name" value="COP9 SIGNALOSOME COMPLEX SUBUNIT 7/DENDRITIC CELL PROTEIN GA17"/>
    <property type="match status" value="1"/>
</dbReference>
<dbReference type="InterPro" id="IPR045237">
    <property type="entry name" value="COPS7/eIF3m"/>
</dbReference>
<evidence type="ECO:0000313" key="3">
    <source>
        <dbReference type="EMBL" id="ELR14471.1"/>
    </source>
</evidence>
<feature type="domain" description="PCI" evidence="2">
    <location>
        <begin position="56"/>
        <end position="227"/>
    </location>
</feature>
<dbReference type="SMART" id="SM00088">
    <property type="entry name" value="PINT"/>
    <property type="match status" value="1"/>
</dbReference>
<dbReference type="GeneID" id="14915085"/>
<dbReference type="VEuPathDB" id="AmoebaDB:ACA1_192010"/>
<evidence type="ECO:0000313" key="4">
    <source>
        <dbReference type="Proteomes" id="UP000011083"/>
    </source>
</evidence>
<dbReference type="PANTHER" id="PTHR15350:SF2">
    <property type="entry name" value="EUKARYOTIC TRANSLATION INITIATION FACTOR 3 SUBUNIT M"/>
    <property type="match status" value="1"/>
</dbReference>